<keyword evidence="4" id="KW-0963">Cytoplasm</keyword>
<evidence type="ECO:0000259" key="12">
    <source>
        <dbReference type="PROSITE" id="PS51163"/>
    </source>
</evidence>
<comment type="caution">
    <text evidence="13">The sequence shown here is derived from an EMBL/GenBank/DDBJ whole genome shotgun (WGS) entry which is preliminary data.</text>
</comment>
<dbReference type="Gene3D" id="3.90.870.10">
    <property type="entry name" value="DHBP synthase"/>
    <property type="match status" value="1"/>
</dbReference>
<dbReference type="AlphaFoldDB" id="A0A1F6WW98"/>
<dbReference type="InterPro" id="IPR050156">
    <property type="entry name" value="TC-AMP_synthase_SUA5"/>
</dbReference>
<dbReference type="InterPro" id="IPR017945">
    <property type="entry name" value="DHBP_synth_RibB-like_a/b_dom"/>
</dbReference>
<evidence type="ECO:0000256" key="2">
    <source>
        <dbReference type="ARBA" id="ARBA00007663"/>
    </source>
</evidence>
<dbReference type="InterPro" id="IPR006070">
    <property type="entry name" value="Sua5-like_dom"/>
</dbReference>
<dbReference type="GO" id="GO:0005737">
    <property type="term" value="C:cytoplasm"/>
    <property type="evidence" value="ECO:0007669"/>
    <property type="project" value="UniProtKB-SubCell"/>
</dbReference>
<evidence type="ECO:0000256" key="11">
    <source>
        <dbReference type="ARBA" id="ARBA00048366"/>
    </source>
</evidence>
<evidence type="ECO:0000256" key="1">
    <source>
        <dbReference type="ARBA" id="ARBA00004496"/>
    </source>
</evidence>
<dbReference type="GO" id="GO:0008033">
    <property type="term" value="P:tRNA processing"/>
    <property type="evidence" value="ECO:0007669"/>
    <property type="project" value="UniProtKB-KW"/>
</dbReference>
<evidence type="ECO:0000256" key="4">
    <source>
        <dbReference type="ARBA" id="ARBA00022490"/>
    </source>
</evidence>
<dbReference type="Pfam" id="PF01300">
    <property type="entry name" value="Sua5_yciO_yrdC"/>
    <property type="match status" value="2"/>
</dbReference>
<feature type="domain" description="YrdC-like" evidence="12">
    <location>
        <begin position="2"/>
        <end position="211"/>
    </location>
</feature>
<dbReference type="GO" id="GO:0000049">
    <property type="term" value="F:tRNA binding"/>
    <property type="evidence" value="ECO:0007669"/>
    <property type="project" value="TreeGrafter"/>
</dbReference>
<evidence type="ECO:0000256" key="5">
    <source>
        <dbReference type="ARBA" id="ARBA00022679"/>
    </source>
</evidence>
<gene>
    <name evidence="13" type="ORF">A3A01_02540</name>
</gene>
<evidence type="ECO:0000256" key="7">
    <source>
        <dbReference type="ARBA" id="ARBA00022695"/>
    </source>
</evidence>
<dbReference type="STRING" id="1801770.A3A01_02540"/>
<dbReference type="GO" id="GO:0061710">
    <property type="term" value="F:L-threonylcarbamoyladenylate synthase"/>
    <property type="evidence" value="ECO:0007669"/>
    <property type="project" value="UniProtKB-EC"/>
</dbReference>
<dbReference type="GO" id="GO:0005524">
    <property type="term" value="F:ATP binding"/>
    <property type="evidence" value="ECO:0007669"/>
    <property type="project" value="UniProtKB-KW"/>
</dbReference>
<protein>
    <recommendedName>
        <fullName evidence="10">L-threonylcarbamoyladenylate synthase</fullName>
        <ecNumber evidence="3">2.7.7.87</ecNumber>
    </recommendedName>
    <alternativeName>
        <fullName evidence="10">L-threonylcarbamoyladenylate synthase</fullName>
    </alternativeName>
</protein>
<dbReference type="PANTHER" id="PTHR17490">
    <property type="entry name" value="SUA5"/>
    <property type="match status" value="1"/>
</dbReference>
<dbReference type="PROSITE" id="PS51163">
    <property type="entry name" value="YRDC"/>
    <property type="match status" value="1"/>
</dbReference>
<evidence type="ECO:0000313" key="13">
    <source>
        <dbReference type="EMBL" id="OGI86161.1"/>
    </source>
</evidence>
<dbReference type="EMBL" id="MFUU01000009">
    <property type="protein sequence ID" value="OGI86161.1"/>
    <property type="molecule type" value="Genomic_DNA"/>
</dbReference>
<dbReference type="GO" id="GO:0006450">
    <property type="term" value="P:regulation of translational fidelity"/>
    <property type="evidence" value="ECO:0007669"/>
    <property type="project" value="TreeGrafter"/>
</dbReference>
<dbReference type="GO" id="GO:0003725">
    <property type="term" value="F:double-stranded RNA binding"/>
    <property type="evidence" value="ECO:0007669"/>
    <property type="project" value="InterPro"/>
</dbReference>
<evidence type="ECO:0000256" key="8">
    <source>
        <dbReference type="ARBA" id="ARBA00022741"/>
    </source>
</evidence>
<keyword evidence="6" id="KW-0819">tRNA processing</keyword>
<reference evidence="13 14" key="1">
    <citation type="journal article" date="2016" name="Nat. Commun.">
        <title>Thousands of microbial genomes shed light on interconnected biogeochemical processes in an aquifer system.</title>
        <authorList>
            <person name="Anantharaman K."/>
            <person name="Brown C.T."/>
            <person name="Hug L.A."/>
            <person name="Sharon I."/>
            <person name="Castelle C.J."/>
            <person name="Probst A.J."/>
            <person name="Thomas B.C."/>
            <person name="Singh A."/>
            <person name="Wilkins M.J."/>
            <person name="Karaoz U."/>
            <person name="Brodie E.L."/>
            <person name="Williams K.H."/>
            <person name="Hubbard S.S."/>
            <person name="Banfield J.F."/>
        </authorList>
    </citation>
    <scope>NUCLEOTIDE SEQUENCE [LARGE SCALE GENOMIC DNA]</scope>
</reference>
<comment type="subcellular location">
    <subcellularLocation>
        <location evidence="1">Cytoplasm</location>
    </subcellularLocation>
</comment>
<dbReference type="EC" id="2.7.7.87" evidence="3"/>
<dbReference type="PANTHER" id="PTHR17490:SF16">
    <property type="entry name" value="THREONYLCARBAMOYL-AMP SYNTHASE"/>
    <property type="match status" value="1"/>
</dbReference>
<keyword evidence="7" id="KW-0548">Nucleotidyltransferase</keyword>
<evidence type="ECO:0000313" key="14">
    <source>
        <dbReference type="Proteomes" id="UP000179352"/>
    </source>
</evidence>
<dbReference type="SUPFAM" id="SSF55821">
    <property type="entry name" value="YrdC/RibB"/>
    <property type="match status" value="1"/>
</dbReference>
<name>A0A1F6WW98_9BACT</name>
<comment type="similarity">
    <text evidence="2">Belongs to the SUA5 family.</text>
</comment>
<accession>A0A1F6WW98</accession>
<proteinExistence type="inferred from homology"/>
<sequence length="211" mass="23860">MYWTDSNLIEMLKNNGVVVMPTDTIYGIVGRALNSATVNRIYEIRKRASNKPCIILIGDINELEKFSIHLSEKQKKVTNEYWPGSFGQKHAFSQFPASQRQHSKKYVSASRPVSIIFSCESEEFKYLHRGTKTLAFRLPAQEELRKLLIKTGPLIAPSANLEGLLSTRNITEAKNYFGQAVDLYIDGGELEGKPSKLIKLHKDGTESIIRE</sequence>
<evidence type="ECO:0000256" key="9">
    <source>
        <dbReference type="ARBA" id="ARBA00022840"/>
    </source>
</evidence>
<evidence type="ECO:0000256" key="3">
    <source>
        <dbReference type="ARBA" id="ARBA00012584"/>
    </source>
</evidence>
<dbReference type="Proteomes" id="UP000179352">
    <property type="component" value="Unassembled WGS sequence"/>
</dbReference>
<comment type="catalytic activity">
    <reaction evidence="11">
        <text>L-threonine + hydrogencarbonate + ATP = L-threonylcarbamoyladenylate + diphosphate + H2O</text>
        <dbReference type="Rhea" id="RHEA:36407"/>
        <dbReference type="ChEBI" id="CHEBI:15377"/>
        <dbReference type="ChEBI" id="CHEBI:17544"/>
        <dbReference type="ChEBI" id="CHEBI:30616"/>
        <dbReference type="ChEBI" id="CHEBI:33019"/>
        <dbReference type="ChEBI" id="CHEBI:57926"/>
        <dbReference type="ChEBI" id="CHEBI:73682"/>
        <dbReference type="EC" id="2.7.7.87"/>
    </reaction>
</comment>
<keyword evidence="5" id="KW-0808">Transferase</keyword>
<keyword evidence="9" id="KW-0067">ATP-binding</keyword>
<evidence type="ECO:0000256" key="6">
    <source>
        <dbReference type="ARBA" id="ARBA00022694"/>
    </source>
</evidence>
<organism evidence="13 14">
    <name type="scientific">Candidatus Nomurabacteria bacterium RIFCSPLOWO2_01_FULL_39_17</name>
    <dbReference type="NCBI Taxonomy" id="1801770"/>
    <lineage>
        <taxon>Bacteria</taxon>
        <taxon>Candidatus Nomuraibacteriota</taxon>
    </lineage>
</organism>
<evidence type="ECO:0000256" key="10">
    <source>
        <dbReference type="ARBA" id="ARBA00029774"/>
    </source>
</evidence>
<keyword evidence="8" id="KW-0547">Nucleotide-binding</keyword>